<dbReference type="InterPro" id="IPR010290">
    <property type="entry name" value="TM_effector"/>
</dbReference>
<evidence type="ECO:0000256" key="7">
    <source>
        <dbReference type="SAM" id="Phobius"/>
    </source>
</evidence>
<dbReference type="Proteomes" id="UP001149009">
    <property type="component" value="Unassembled WGS sequence"/>
</dbReference>
<accession>A0A9X2X5T5</accession>
<dbReference type="SUPFAM" id="SSF103473">
    <property type="entry name" value="MFS general substrate transporter"/>
    <property type="match status" value="1"/>
</dbReference>
<feature type="domain" description="Major facilitator superfamily (MFS) profile" evidence="8">
    <location>
        <begin position="1"/>
        <end position="414"/>
    </location>
</feature>
<feature type="transmembrane region" description="Helical" evidence="7">
    <location>
        <begin position="64"/>
        <end position="85"/>
    </location>
</feature>
<sequence length="547" mass="58766">MTLGIARRLAKAINEEGSPLQPLATPTFRNLWLWITVSNLGTIVQAVGAGWLMTTLSGQASMVALVQTATTLPIMLFSLAAGALADNFDRRTVMLIAQIFMFTVSAILAVLSFAGGLTPWLLLLFTFLIGSGTALNNPAWQSSLGDLLPRKHLPAAVSLNSIAFNLMRSIGPGIGGLIVAVAGAAAAFAFNAATYVGLIIQLFRLKPAKVNATLPPEHLGAAMSAGLRYVFLSPNIEAILLRSLALGLSMSSIQALLPLVARDLIGGGPLHYGVLLGAFGLGAILAGLFGHRLRERFSSEAYMRLNHLAAAFSAAALPFAGNILAALPIMLVGGAAWLLSFAFCNMSIQLSAPRWVVGRALATYQTAAFGGMALGSWLWGEVAADWGVAAGLQISAGTALVTMLIGVWLPMPELGRLKLDPIQPPPVPELAIDLEARSGPVVVMVEYVIREEDLPEFLAAMRERRRIRRRNGASSWTLMRDVTDPQKWIESYHVPNWIEYLRHHQRTTEADAEVIRRLRALHSLPEPPRVSRLVVRPVSARGGLLAR</sequence>
<dbReference type="InterPro" id="IPR036259">
    <property type="entry name" value="MFS_trans_sf"/>
</dbReference>
<dbReference type="GO" id="GO:0005886">
    <property type="term" value="C:plasma membrane"/>
    <property type="evidence" value="ECO:0007669"/>
    <property type="project" value="UniProtKB-SubCell"/>
</dbReference>
<keyword evidence="2" id="KW-0813">Transport</keyword>
<gene>
    <name evidence="9" type="ORF">NYR54_05400</name>
</gene>
<dbReference type="CDD" id="cd06173">
    <property type="entry name" value="MFS_MefA_like"/>
    <property type="match status" value="1"/>
</dbReference>
<evidence type="ECO:0000313" key="9">
    <source>
        <dbReference type="EMBL" id="MCT8989727.1"/>
    </source>
</evidence>
<keyword evidence="6 7" id="KW-0472">Membrane</keyword>
<dbReference type="PANTHER" id="PTHR23513:SF11">
    <property type="entry name" value="STAPHYLOFERRIN A TRANSPORTER"/>
    <property type="match status" value="1"/>
</dbReference>
<dbReference type="AlphaFoldDB" id="A0A9X2X5T5"/>
<dbReference type="InterPro" id="IPR011008">
    <property type="entry name" value="Dimeric_a/b-barrel"/>
</dbReference>
<dbReference type="SUPFAM" id="SSF54909">
    <property type="entry name" value="Dimeric alpha+beta barrel"/>
    <property type="match status" value="1"/>
</dbReference>
<evidence type="ECO:0000259" key="8">
    <source>
        <dbReference type="PROSITE" id="PS50850"/>
    </source>
</evidence>
<keyword evidence="3" id="KW-1003">Cell membrane</keyword>
<keyword evidence="5 7" id="KW-1133">Transmembrane helix</keyword>
<evidence type="ECO:0000256" key="2">
    <source>
        <dbReference type="ARBA" id="ARBA00022448"/>
    </source>
</evidence>
<dbReference type="PROSITE" id="PS50850">
    <property type="entry name" value="MFS"/>
    <property type="match status" value="1"/>
</dbReference>
<evidence type="ECO:0000256" key="1">
    <source>
        <dbReference type="ARBA" id="ARBA00004651"/>
    </source>
</evidence>
<dbReference type="Pfam" id="PF05977">
    <property type="entry name" value="MFS_3"/>
    <property type="match status" value="1"/>
</dbReference>
<comment type="subcellular location">
    <subcellularLocation>
        <location evidence="1">Cell membrane</location>
        <topology evidence="1">Multi-pass membrane protein</topology>
    </subcellularLocation>
</comment>
<evidence type="ECO:0000313" key="10">
    <source>
        <dbReference type="Proteomes" id="UP001149009"/>
    </source>
</evidence>
<feature type="transmembrane region" description="Helical" evidence="7">
    <location>
        <begin position="269"/>
        <end position="289"/>
    </location>
</feature>
<dbReference type="EMBL" id="JAODNV010000006">
    <property type="protein sequence ID" value="MCT8989727.1"/>
    <property type="molecule type" value="Genomic_DNA"/>
</dbReference>
<evidence type="ECO:0000256" key="4">
    <source>
        <dbReference type="ARBA" id="ARBA00022692"/>
    </source>
</evidence>
<dbReference type="PANTHER" id="PTHR23513">
    <property type="entry name" value="INTEGRAL MEMBRANE EFFLUX PROTEIN-RELATED"/>
    <property type="match status" value="1"/>
</dbReference>
<feature type="transmembrane region" description="Helical" evidence="7">
    <location>
        <begin position="177"/>
        <end position="200"/>
    </location>
</feature>
<organism evidence="9 10">
    <name type="scientific">Chelativorans petroleitrophicus</name>
    <dbReference type="NCBI Taxonomy" id="2975484"/>
    <lineage>
        <taxon>Bacteria</taxon>
        <taxon>Pseudomonadati</taxon>
        <taxon>Pseudomonadota</taxon>
        <taxon>Alphaproteobacteria</taxon>
        <taxon>Hyphomicrobiales</taxon>
        <taxon>Phyllobacteriaceae</taxon>
        <taxon>Chelativorans</taxon>
    </lineage>
</organism>
<feature type="transmembrane region" description="Helical" evidence="7">
    <location>
        <begin position="386"/>
        <end position="409"/>
    </location>
</feature>
<evidence type="ECO:0000256" key="6">
    <source>
        <dbReference type="ARBA" id="ARBA00023136"/>
    </source>
</evidence>
<comment type="caution">
    <text evidence="9">The sequence shown here is derived from an EMBL/GenBank/DDBJ whole genome shotgun (WGS) entry which is preliminary data.</text>
</comment>
<proteinExistence type="predicted"/>
<evidence type="ECO:0000256" key="3">
    <source>
        <dbReference type="ARBA" id="ARBA00022475"/>
    </source>
</evidence>
<dbReference type="InterPro" id="IPR020846">
    <property type="entry name" value="MFS_dom"/>
</dbReference>
<name>A0A9X2X5T5_9HYPH</name>
<evidence type="ECO:0000256" key="5">
    <source>
        <dbReference type="ARBA" id="ARBA00022989"/>
    </source>
</evidence>
<feature type="transmembrane region" description="Helical" evidence="7">
    <location>
        <begin position="31"/>
        <end position="52"/>
    </location>
</feature>
<feature type="transmembrane region" description="Helical" evidence="7">
    <location>
        <begin position="239"/>
        <end position="257"/>
    </location>
</feature>
<dbReference type="GO" id="GO:0022857">
    <property type="term" value="F:transmembrane transporter activity"/>
    <property type="evidence" value="ECO:0007669"/>
    <property type="project" value="InterPro"/>
</dbReference>
<feature type="transmembrane region" description="Helical" evidence="7">
    <location>
        <begin position="360"/>
        <end position="380"/>
    </location>
</feature>
<dbReference type="Gene3D" id="1.20.1250.20">
    <property type="entry name" value="MFS general substrate transporter like domains"/>
    <property type="match status" value="1"/>
</dbReference>
<protein>
    <submittedName>
        <fullName evidence="9">MFS transporter</fullName>
    </submittedName>
</protein>
<keyword evidence="4 7" id="KW-0812">Transmembrane</keyword>
<keyword evidence="10" id="KW-1185">Reference proteome</keyword>
<reference evidence="9" key="1">
    <citation type="submission" date="2022-08" db="EMBL/GenBank/DDBJ databases">
        <title>Chelativorans sichuanense sp. nov., a paraffin oil-degrading bacterium isolated from a mixture of oil-based drill cuttings and paddy soil.</title>
        <authorList>
            <person name="Yu J."/>
            <person name="Liu H."/>
            <person name="Chen Q."/>
        </authorList>
    </citation>
    <scope>NUCLEOTIDE SEQUENCE</scope>
    <source>
        <strain evidence="9">SCAU 2101</strain>
    </source>
</reference>